<dbReference type="Pfam" id="PF02669">
    <property type="entry name" value="KdpC"/>
    <property type="match status" value="1"/>
</dbReference>
<evidence type="ECO:0000256" key="7">
    <source>
        <dbReference type="ARBA" id="ARBA00022958"/>
    </source>
</evidence>
<dbReference type="InterPro" id="IPR003820">
    <property type="entry name" value="KdpC"/>
</dbReference>
<keyword evidence="3" id="KW-0633">Potassium transport</keyword>
<dbReference type="EMBL" id="CP011391">
    <property type="protein sequence ID" value="AMK54932.1"/>
    <property type="molecule type" value="Genomic_DNA"/>
</dbReference>
<proteinExistence type="predicted"/>
<dbReference type="RefSeq" id="WP_067557974.1">
    <property type="nucleotide sequence ID" value="NZ_CARKPP010000001.1"/>
</dbReference>
<keyword evidence="10" id="KW-0472">Membrane</keyword>
<dbReference type="GO" id="GO:0005524">
    <property type="term" value="F:ATP binding"/>
    <property type="evidence" value="ECO:0007669"/>
    <property type="project" value="UniProtKB-KW"/>
</dbReference>
<accession>A0A140DWA5</accession>
<keyword evidence="1" id="KW-0813">Transport</keyword>
<sequence>MKLYWKQSVSALKFLVLALVLTGLVYSFAVLGISRLFFPVQADGSLTIGIQGKTSLLAGENFRDAGHLWGRLQKQQAVQKEDGSWYVVGVPANSDTGSPEYQAQKAQRMQQIAAANPDAAGPVPEELVTYSGSGNDPDLSLDAALWQVPRIAAARDMDEVTVEEIIRENVNPTVFSEKTVSVVRVNLALDGQE</sequence>
<dbReference type="STRING" id="1702221.AALO17_17980"/>
<keyword evidence="7" id="KW-0630">Potassium</keyword>
<keyword evidence="9" id="KW-0406">Ion transport</keyword>
<evidence type="ECO:0000256" key="10">
    <source>
        <dbReference type="ARBA" id="ARBA00023136"/>
    </source>
</evidence>
<keyword evidence="6" id="KW-0067">ATP-binding</keyword>
<dbReference type="Proteomes" id="UP000069771">
    <property type="component" value="Chromosome"/>
</dbReference>
<organism evidence="11 12">
    <name type="scientific">Faecalibaculum rodentium</name>
    <dbReference type="NCBI Taxonomy" id="1702221"/>
    <lineage>
        <taxon>Bacteria</taxon>
        <taxon>Bacillati</taxon>
        <taxon>Bacillota</taxon>
        <taxon>Erysipelotrichia</taxon>
        <taxon>Erysipelotrichales</taxon>
        <taxon>Erysipelotrichaceae</taxon>
        <taxon>Faecalibaculum</taxon>
    </lineage>
</organism>
<dbReference type="EC" id="3.6.3.12" evidence="11"/>
<evidence type="ECO:0000256" key="3">
    <source>
        <dbReference type="ARBA" id="ARBA00022538"/>
    </source>
</evidence>
<name>A0A140DWA5_9FIRM</name>
<dbReference type="GeneID" id="78478446"/>
<dbReference type="OrthoDB" id="9809491at2"/>
<keyword evidence="8" id="KW-1133">Transmembrane helix</keyword>
<protein>
    <submittedName>
        <fullName evidence="11">K+-transporting ATPase</fullName>
        <ecNumber evidence="11">3.6.3.12</ecNumber>
    </submittedName>
</protein>
<gene>
    <name evidence="11" type="ORF">AALO17_17980</name>
</gene>
<dbReference type="GO" id="GO:0008556">
    <property type="term" value="F:P-type potassium transmembrane transporter activity"/>
    <property type="evidence" value="ECO:0007669"/>
    <property type="project" value="InterPro"/>
</dbReference>
<dbReference type="PIRSF" id="PIRSF001296">
    <property type="entry name" value="K_ATPase_KdpC"/>
    <property type="match status" value="1"/>
</dbReference>
<evidence type="ECO:0000313" key="11">
    <source>
        <dbReference type="EMBL" id="AMK54932.1"/>
    </source>
</evidence>
<dbReference type="PANTHER" id="PTHR30042:SF2">
    <property type="entry name" value="POTASSIUM-TRANSPORTING ATPASE KDPC SUBUNIT"/>
    <property type="match status" value="1"/>
</dbReference>
<dbReference type="GO" id="GO:0016020">
    <property type="term" value="C:membrane"/>
    <property type="evidence" value="ECO:0007669"/>
    <property type="project" value="InterPro"/>
</dbReference>
<evidence type="ECO:0000256" key="9">
    <source>
        <dbReference type="ARBA" id="ARBA00023065"/>
    </source>
</evidence>
<evidence type="ECO:0000256" key="5">
    <source>
        <dbReference type="ARBA" id="ARBA00022741"/>
    </source>
</evidence>
<dbReference type="KEGG" id="fro:AALO17_17980"/>
<evidence type="ECO:0000256" key="2">
    <source>
        <dbReference type="ARBA" id="ARBA00022475"/>
    </source>
</evidence>
<evidence type="ECO:0000313" key="12">
    <source>
        <dbReference type="Proteomes" id="UP000069771"/>
    </source>
</evidence>
<keyword evidence="11" id="KW-0378">Hydrolase</keyword>
<reference evidence="11 12" key="1">
    <citation type="journal article" date="2016" name="Gut Pathog.">
        <title>Whole genome sequencing of "Faecalibaculum rodentium" ALO17, isolated from C57BL/6J laboratory mouse feces.</title>
        <authorList>
            <person name="Lim S."/>
            <person name="Chang D.H."/>
            <person name="Ahn S."/>
            <person name="Kim B.C."/>
        </authorList>
    </citation>
    <scope>NUCLEOTIDE SEQUENCE [LARGE SCALE GENOMIC DNA]</scope>
    <source>
        <strain evidence="11 12">Alo17</strain>
    </source>
</reference>
<evidence type="ECO:0000256" key="8">
    <source>
        <dbReference type="ARBA" id="ARBA00022989"/>
    </source>
</evidence>
<evidence type="ECO:0000256" key="1">
    <source>
        <dbReference type="ARBA" id="ARBA00022448"/>
    </source>
</evidence>
<keyword evidence="2" id="KW-1003">Cell membrane</keyword>
<dbReference type="AlphaFoldDB" id="A0A140DWA5"/>
<evidence type="ECO:0000256" key="6">
    <source>
        <dbReference type="ARBA" id="ARBA00022840"/>
    </source>
</evidence>
<keyword evidence="12" id="KW-1185">Reference proteome</keyword>
<dbReference type="GO" id="GO:0016787">
    <property type="term" value="F:hydrolase activity"/>
    <property type="evidence" value="ECO:0007669"/>
    <property type="project" value="UniProtKB-KW"/>
</dbReference>
<keyword evidence="4" id="KW-0812">Transmembrane</keyword>
<dbReference type="PANTHER" id="PTHR30042">
    <property type="entry name" value="POTASSIUM-TRANSPORTING ATPASE C CHAIN"/>
    <property type="match status" value="1"/>
</dbReference>
<evidence type="ECO:0000256" key="4">
    <source>
        <dbReference type="ARBA" id="ARBA00022692"/>
    </source>
</evidence>
<keyword evidence="5" id="KW-0547">Nucleotide-binding</keyword>